<feature type="compositionally biased region" description="Acidic residues" evidence="1">
    <location>
        <begin position="362"/>
        <end position="381"/>
    </location>
</feature>
<keyword evidence="2" id="KW-0472">Membrane</keyword>
<keyword evidence="2" id="KW-1133">Transmembrane helix</keyword>
<gene>
    <name evidence="3" type="ORF">Nans01_17620</name>
</gene>
<feature type="compositionally biased region" description="Basic and acidic residues" evidence="1">
    <location>
        <begin position="177"/>
        <end position="201"/>
    </location>
</feature>
<dbReference type="AlphaFoldDB" id="A0A9W6P5A6"/>
<protein>
    <recommendedName>
        <fullName evidence="5">DUF2637 domain-containing protein</fullName>
    </recommendedName>
</protein>
<feature type="compositionally biased region" description="Basic and acidic residues" evidence="1">
    <location>
        <begin position="255"/>
        <end position="268"/>
    </location>
</feature>
<organism evidence="3 4">
    <name type="scientific">Nocardiopsis ansamitocini</name>
    <dbReference type="NCBI Taxonomy" id="1670832"/>
    <lineage>
        <taxon>Bacteria</taxon>
        <taxon>Bacillati</taxon>
        <taxon>Actinomycetota</taxon>
        <taxon>Actinomycetes</taxon>
        <taxon>Streptosporangiales</taxon>
        <taxon>Nocardiopsidaceae</taxon>
        <taxon>Nocardiopsis</taxon>
    </lineage>
</organism>
<evidence type="ECO:0000313" key="4">
    <source>
        <dbReference type="Proteomes" id="UP001165092"/>
    </source>
</evidence>
<dbReference type="InterPro" id="IPR021235">
    <property type="entry name" value="DUF2637"/>
</dbReference>
<feature type="transmembrane region" description="Helical" evidence="2">
    <location>
        <begin position="21"/>
        <end position="45"/>
    </location>
</feature>
<evidence type="ECO:0000256" key="1">
    <source>
        <dbReference type="SAM" id="MobiDB-lite"/>
    </source>
</evidence>
<sequence length="442" mass="47184">MPANSSQTPHRPRRTPEPSGSGSRAGVITLATLGVLVIAGCAILLSYNGIYQIAVQGGMSAELAHLYPGLFTLLLMMAFWTTYLLRAAPLARRIWVDALVLVLILLAAGGSAMRALDYRLLDWVATVVVAVGPWVALLVAFRLLLWIVVELRGERVRPRRPRPRSPEQPSEPTGDLPEAHPTQDIDWKNAEDTTQVLRREGTPATAPALTPRGEPEPEPALAVPPVPREAPEAPTPAERGEEMSAPPATPAPEPAEEHRFPVEARDEPVAAEQPAEQPAEQEPEQVPPPGPAPVPETVDVPDQADVPGTKPAPAPVSAEELPKRTPAEGGGVIKRAAGSPEPLQDAGAARERAEALNRQLETDDGFDPDPVPDDPAGDEAYEAPVEAEQRPAETPAHAVGPSSPPVEPVRKRPMVLKPRKSPGVPAEPPSWRVRSAPTPPKD</sequence>
<dbReference type="Pfam" id="PF10935">
    <property type="entry name" value="DUF2637"/>
    <property type="match status" value="1"/>
</dbReference>
<comment type="caution">
    <text evidence="3">The sequence shown here is derived from an EMBL/GenBank/DDBJ whole genome shotgun (WGS) entry which is preliminary data.</text>
</comment>
<evidence type="ECO:0000256" key="2">
    <source>
        <dbReference type="SAM" id="Phobius"/>
    </source>
</evidence>
<dbReference type="RefSeq" id="WP_285758485.1">
    <property type="nucleotide sequence ID" value="NZ_BSQG01000002.1"/>
</dbReference>
<dbReference type="EMBL" id="BSQG01000002">
    <property type="protein sequence ID" value="GLU47411.1"/>
    <property type="molecule type" value="Genomic_DNA"/>
</dbReference>
<feature type="transmembrane region" description="Helical" evidence="2">
    <location>
        <begin position="125"/>
        <end position="149"/>
    </location>
</feature>
<feature type="compositionally biased region" description="Basic residues" evidence="1">
    <location>
        <begin position="411"/>
        <end position="420"/>
    </location>
</feature>
<keyword evidence="4" id="KW-1185">Reference proteome</keyword>
<feature type="compositionally biased region" description="Low complexity" evidence="1">
    <location>
        <begin position="270"/>
        <end position="280"/>
    </location>
</feature>
<accession>A0A9W6P5A6</accession>
<feature type="transmembrane region" description="Helical" evidence="2">
    <location>
        <begin position="65"/>
        <end position="85"/>
    </location>
</feature>
<feature type="transmembrane region" description="Helical" evidence="2">
    <location>
        <begin position="94"/>
        <end position="113"/>
    </location>
</feature>
<proteinExistence type="predicted"/>
<feature type="compositionally biased region" description="Pro residues" evidence="1">
    <location>
        <begin position="285"/>
        <end position="294"/>
    </location>
</feature>
<dbReference type="Proteomes" id="UP001165092">
    <property type="component" value="Unassembled WGS sequence"/>
</dbReference>
<evidence type="ECO:0008006" key="5">
    <source>
        <dbReference type="Google" id="ProtNLM"/>
    </source>
</evidence>
<feature type="region of interest" description="Disordered" evidence="1">
    <location>
        <begin position="157"/>
        <end position="442"/>
    </location>
</feature>
<reference evidence="3" key="1">
    <citation type="submission" date="2023-02" db="EMBL/GenBank/DDBJ databases">
        <title>Nocardiopsis ansamitocini NBRC 112285.</title>
        <authorList>
            <person name="Ichikawa N."/>
            <person name="Sato H."/>
            <person name="Tonouchi N."/>
        </authorList>
    </citation>
    <scope>NUCLEOTIDE SEQUENCE</scope>
    <source>
        <strain evidence="3">NBRC 112285</strain>
    </source>
</reference>
<keyword evidence="2" id="KW-0812">Transmembrane</keyword>
<evidence type="ECO:0000313" key="3">
    <source>
        <dbReference type="EMBL" id="GLU47411.1"/>
    </source>
</evidence>
<feature type="region of interest" description="Disordered" evidence="1">
    <location>
        <begin position="1"/>
        <end position="23"/>
    </location>
</feature>
<name>A0A9W6P5A6_9ACTN</name>